<dbReference type="EMBL" id="KN835165">
    <property type="protein sequence ID" value="KIK45975.1"/>
    <property type="molecule type" value="Genomic_DNA"/>
</dbReference>
<protein>
    <submittedName>
        <fullName evidence="1">Uncharacterized protein</fullName>
    </submittedName>
</protein>
<proteinExistence type="predicted"/>
<dbReference type="Proteomes" id="UP000054485">
    <property type="component" value="Unassembled WGS sequence"/>
</dbReference>
<keyword evidence="2" id="KW-1185">Reference proteome</keyword>
<gene>
    <name evidence="1" type="ORF">CY34DRAFT_800992</name>
</gene>
<evidence type="ECO:0000313" key="2">
    <source>
        <dbReference type="Proteomes" id="UP000054485"/>
    </source>
</evidence>
<name>A0A0D0A7A7_9AGAM</name>
<dbReference type="OrthoDB" id="10511630at2759"/>
<sequence>MRPTRGIAKESLEPTNIWERLDVRRIRRRFTLRYSRLLSRGVPSVCDFPGFWKFGSSKTDEFLPGWDFNDWWFRSGSGPKEGI</sequence>
<reference evidence="2" key="2">
    <citation type="submission" date="2015-01" db="EMBL/GenBank/DDBJ databases">
        <title>Evolutionary Origins and Diversification of the Mycorrhizal Mutualists.</title>
        <authorList>
            <consortium name="DOE Joint Genome Institute"/>
            <consortium name="Mycorrhizal Genomics Consortium"/>
            <person name="Kohler A."/>
            <person name="Kuo A."/>
            <person name="Nagy L.G."/>
            <person name="Floudas D."/>
            <person name="Copeland A."/>
            <person name="Barry K.W."/>
            <person name="Cichocki N."/>
            <person name="Veneault-Fourrey C."/>
            <person name="LaButti K."/>
            <person name="Lindquist E.A."/>
            <person name="Lipzen A."/>
            <person name="Lundell T."/>
            <person name="Morin E."/>
            <person name="Murat C."/>
            <person name="Riley R."/>
            <person name="Ohm R."/>
            <person name="Sun H."/>
            <person name="Tunlid A."/>
            <person name="Henrissat B."/>
            <person name="Grigoriev I.V."/>
            <person name="Hibbett D.S."/>
            <person name="Martin F."/>
        </authorList>
    </citation>
    <scope>NUCLEOTIDE SEQUENCE [LARGE SCALE GENOMIC DNA]</scope>
    <source>
        <strain evidence="2">UH-Slu-Lm8-n1</strain>
    </source>
</reference>
<organism evidence="1 2">
    <name type="scientific">Suillus luteus UH-Slu-Lm8-n1</name>
    <dbReference type="NCBI Taxonomy" id="930992"/>
    <lineage>
        <taxon>Eukaryota</taxon>
        <taxon>Fungi</taxon>
        <taxon>Dikarya</taxon>
        <taxon>Basidiomycota</taxon>
        <taxon>Agaricomycotina</taxon>
        <taxon>Agaricomycetes</taxon>
        <taxon>Agaricomycetidae</taxon>
        <taxon>Boletales</taxon>
        <taxon>Suillineae</taxon>
        <taxon>Suillaceae</taxon>
        <taxon>Suillus</taxon>
    </lineage>
</organism>
<dbReference type="AlphaFoldDB" id="A0A0D0A7A7"/>
<reference evidence="1 2" key="1">
    <citation type="submission" date="2014-04" db="EMBL/GenBank/DDBJ databases">
        <authorList>
            <consortium name="DOE Joint Genome Institute"/>
            <person name="Kuo A."/>
            <person name="Ruytinx J."/>
            <person name="Rineau F."/>
            <person name="Colpaert J."/>
            <person name="Kohler A."/>
            <person name="Nagy L.G."/>
            <person name="Floudas D."/>
            <person name="Copeland A."/>
            <person name="Barry K.W."/>
            <person name="Cichocki N."/>
            <person name="Veneault-Fourrey C."/>
            <person name="LaButti K."/>
            <person name="Lindquist E.A."/>
            <person name="Lipzen A."/>
            <person name="Lundell T."/>
            <person name="Morin E."/>
            <person name="Murat C."/>
            <person name="Sun H."/>
            <person name="Tunlid A."/>
            <person name="Henrissat B."/>
            <person name="Grigoriev I.V."/>
            <person name="Hibbett D.S."/>
            <person name="Martin F."/>
            <person name="Nordberg H.P."/>
            <person name="Cantor M.N."/>
            <person name="Hua S.X."/>
        </authorList>
    </citation>
    <scope>NUCLEOTIDE SEQUENCE [LARGE SCALE GENOMIC DNA]</scope>
    <source>
        <strain evidence="1 2">UH-Slu-Lm8-n1</strain>
    </source>
</reference>
<dbReference type="HOGENOM" id="CLU_2544123_0_0_1"/>
<accession>A0A0D0A7A7</accession>
<evidence type="ECO:0000313" key="1">
    <source>
        <dbReference type="EMBL" id="KIK45975.1"/>
    </source>
</evidence>
<dbReference type="InParanoid" id="A0A0D0A7A7"/>